<dbReference type="AlphaFoldDB" id="A0AA36IH49"/>
<comment type="caution">
    <text evidence="6">The sequence shown here is derived from an EMBL/GenBank/DDBJ whole genome shotgun (WGS) entry which is preliminary data.</text>
</comment>
<evidence type="ECO:0000256" key="2">
    <source>
        <dbReference type="ARBA" id="ARBA00022679"/>
    </source>
</evidence>
<dbReference type="PROSITE" id="PS51006">
    <property type="entry name" value="PABS_2"/>
    <property type="match status" value="1"/>
</dbReference>
<accession>A0AA36IH49</accession>
<feature type="compositionally biased region" description="Basic residues" evidence="4">
    <location>
        <begin position="425"/>
        <end position="434"/>
    </location>
</feature>
<dbReference type="FunFam" id="2.30.140.10:FF:000001">
    <property type="entry name" value="SPE3p Spermidine synthase"/>
    <property type="match status" value="1"/>
</dbReference>
<dbReference type="EMBL" id="CAUJNA010001479">
    <property type="protein sequence ID" value="CAJ1387203.1"/>
    <property type="molecule type" value="Genomic_DNA"/>
</dbReference>
<evidence type="ECO:0000313" key="6">
    <source>
        <dbReference type="EMBL" id="CAJ1387203.1"/>
    </source>
</evidence>
<dbReference type="Gene3D" id="2.30.140.10">
    <property type="entry name" value="Spermidine synthase, tetramerisation domain"/>
    <property type="match status" value="1"/>
</dbReference>
<proteinExistence type="inferred from homology"/>
<dbReference type="PROSITE" id="PS01330">
    <property type="entry name" value="PABS_1"/>
    <property type="match status" value="1"/>
</dbReference>
<dbReference type="GO" id="GO:0005829">
    <property type="term" value="C:cytosol"/>
    <property type="evidence" value="ECO:0007669"/>
    <property type="project" value="TreeGrafter"/>
</dbReference>
<protein>
    <recommendedName>
        <fullName evidence="5">PABS domain-containing protein</fullName>
    </recommendedName>
</protein>
<dbReference type="Pfam" id="PF17284">
    <property type="entry name" value="Spermine_synt_N"/>
    <property type="match status" value="1"/>
</dbReference>
<dbReference type="InterPro" id="IPR030373">
    <property type="entry name" value="PABS_CS"/>
</dbReference>
<evidence type="ECO:0000313" key="7">
    <source>
        <dbReference type="Proteomes" id="UP001178507"/>
    </source>
</evidence>
<sequence length="646" mass="73401">MSEPLSGASLIENGWFLEKNSQWPGQANALQVKEVLLHKRTKFQDLLVFESTSHGHVIVLDGVIQITERDEMSYQEMLTHLPMFSVDNPTQVLIIGGGDGGVLREVVKHPCVQKVTWCEIDGDVVDAAKRFMPSVAVAVGDPKVELLVGDGVAFAENAKARGFIEEEFAEEKYEEKKKERSRPLSRSRAALPGLASMTDARVAELKDAWAKRGGDEATFNEMLGRGVDPMRTAWIAGEMVRNELMDLAESTLSPNCLIEYQCWDNHWRDQGHSLLQVVDWFKKEDRLLTGRHLIASDGYYQHYAEESLNLESGVYHLCQGPARSCRYRMPRGSARELVHIDKWRLRLLEQVIKTAYSSGVGLRLLKDEGEKRELPLGNLPLPAAPQSGEGPLDQAVKESKKAIGEMEEFWRNEGERVDERETRPRQRSRSRRRRRGEDDELGDLVQQRIRAERSRKRSAKRTRSEDRRHKRKERRRSSRDSRSEDALFRVAPARGGRDVQKVAEREPGRLVKEALIEMGRYLEGKTGEAGEEQWKTRKFMAYINQIMLVSHPPGKIGVRNHREVITVGTALDLILEGRIMGAADLLVQRLKALEQSFTDNTWATARHQELIPPSAASISGLEERDLAMRAELKAVKLKEALEKRKK</sequence>
<evidence type="ECO:0000259" key="5">
    <source>
        <dbReference type="PROSITE" id="PS51006"/>
    </source>
</evidence>
<dbReference type="GO" id="GO:0008295">
    <property type="term" value="P:spermidine biosynthetic process"/>
    <property type="evidence" value="ECO:0007669"/>
    <property type="project" value="TreeGrafter"/>
</dbReference>
<feature type="domain" description="PABS" evidence="5">
    <location>
        <begin position="13"/>
        <end position="161"/>
    </location>
</feature>
<keyword evidence="2 3" id="KW-0808">Transferase</keyword>
<reference evidence="6" key="1">
    <citation type="submission" date="2023-08" db="EMBL/GenBank/DDBJ databases">
        <authorList>
            <person name="Chen Y."/>
            <person name="Shah S."/>
            <person name="Dougan E. K."/>
            <person name="Thang M."/>
            <person name="Chan C."/>
        </authorList>
    </citation>
    <scope>NUCLEOTIDE SEQUENCE</scope>
</reference>
<dbReference type="InterPro" id="IPR029063">
    <property type="entry name" value="SAM-dependent_MTases_sf"/>
</dbReference>
<dbReference type="InterPro" id="IPR001045">
    <property type="entry name" value="Spermi_synthase"/>
</dbReference>
<evidence type="ECO:0000256" key="4">
    <source>
        <dbReference type="SAM" id="MobiDB-lite"/>
    </source>
</evidence>
<feature type="compositionally biased region" description="Basic and acidic residues" evidence="4">
    <location>
        <begin position="478"/>
        <end position="487"/>
    </location>
</feature>
<feature type="compositionally biased region" description="Low complexity" evidence="4">
    <location>
        <begin position="375"/>
        <end position="385"/>
    </location>
</feature>
<name>A0AA36IH49_9DINO</name>
<dbReference type="Pfam" id="PF01564">
    <property type="entry name" value="Spermine_synth"/>
    <property type="match status" value="1"/>
</dbReference>
<feature type="region of interest" description="Disordered" evidence="4">
    <location>
        <begin position="414"/>
        <end position="501"/>
    </location>
</feature>
<dbReference type="InterPro" id="IPR035246">
    <property type="entry name" value="Spermidine_synt_N"/>
</dbReference>
<comment type="caution">
    <text evidence="3">Lacks conserved residue(s) required for the propagation of feature annotation.</text>
</comment>
<dbReference type="PANTHER" id="PTHR11558:SF11">
    <property type="entry name" value="SPERMIDINE SYNTHASE"/>
    <property type="match status" value="1"/>
</dbReference>
<dbReference type="HAMAP" id="MF_00198">
    <property type="entry name" value="Spermidine_synth"/>
    <property type="match status" value="1"/>
</dbReference>
<evidence type="ECO:0000256" key="3">
    <source>
        <dbReference type="PROSITE-ProRule" id="PRU00354"/>
    </source>
</evidence>
<dbReference type="InterPro" id="IPR030374">
    <property type="entry name" value="PABS"/>
</dbReference>
<organism evidence="6 7">
    <name type="scientific">Effrenium voratum</name>
    <dbReference type="NCBI Taxonomy" id="2562239"/>
    <lineage>
        <taxon>Eukaryota</taxon>
        <taxon>Sar</taxon>
        <taxon>Alveolata</taxon>
        <taxon>Dinophyceae</taxon>
        <taxon>Suessiales</taxon>
        <taxon>Symbiodiniaceae</taxon>
        <taxon>Effrenium</taxon>
    </lineage>
</organism>
<evidence type="ECO:0000256" key="1">
    <source>
        <dbReference type="ARBA" id="ARBA00007867"/>
    </source>
</evidence>
<comment type="similarity">
    <text evidence="1">Belongs to the spermidine/spermine synthase family.</text>
</comment>
<dbReference type="Gene3D" id="3.40.50.150">
    <property type="entry name" value="Vaccinia Virus protein VP39"/>
    <property type="match status" value="1"/>
</dbReference>
<keyword evidence="3" id="KW-0620">Polyamine biosynthesis</keyword>
<feature type="region of interest" description="Disordered" evidence="4">
    <location>
        <begin position="375"/>
        <end position="398"/>
    </location>
</feature>
<dbReference type="PANTHER" id="PTHR11558">
    <property type="entry name" value="SPERMIDINE/SPERMINE SYNTHASE"/>
    <property type="match status" value="1"/>
</dbReference>
<feature type="compositionally biased region" description="Basic residues" evidence="4">
    <location>
        <begin position="468"/>
        <end position="477"/>
    </location>
</feature>
<feature type="compositionally biased region" description="Basic and acidic residues" evidence="4">
    <location>
        <begin position="414"/>
        <end position="424"/>
    </location>
</feature>
<dbReference type="InterPro" id="IPR037163">
    <property type="entry name" value="Spermidine_synt_N_sf"/>
</dbReference>
<dbReference type="GO" id="GO:0004766">
    <property type="term" value="F:spermidine synthase activity"/>
    <property type="evidence" value="ECO:0007669"/>
    <property type="project" value="TreeGrafter"/>
</dbReference>
<keyword evidence="7" id="KW-1185">Reference proteome</keyword>
<gene>
    <name evidence="6" type="ORF">EVOR1521_LOCUS13327</name>
</gene>
<dbReference type="SUPFAM" id="SSF53335">
    <property type="entry name" value="S-adenosyl-L-methionine-dependent methyltransferases"/>
    <property type="match status" value="1"/>
</dbReference>
<dbReference type="CDD" id="cd02440">
    <property type="entry name" value="AdoMet_MTases"/>
    <property type="match status" value="1"/>
</dbReference>
<dbReference type="Proteomes" id="UP001178507">
    <property type="component" value="Unassembled WGS sequence"/>
</dbReference>